<dbReference type="PANTHER" id="PTHR42964:SF1">
    <property type="entry name" value="POLYKETIDE BIOSYNTHESIS ENOYL-COA HYDRATASE PKSH-RELATED"/>
    <property type="match status" value="1"/>
</dbReference>
<comment type="caution">
    <text evidence="2">The sequence shown here is derived from an EMBL/GenBank/DDBJ whole genome shotgun (WGS) entry which is preliminary data.</text>
</comment>
<dbReference type="InterPro" id="IPR051683">
    <property type="entry name" value="Enoyl-CoA_Hydratase/Isomerase"/>
</dbReference>
<evidence type="ECO:0000313" key="3">
    <source>
        <dbReference type="Proteomes" id="UP000637980"/>
    </source>
</evidence>
<proteinExistence type="inferred from homology"/>
<dbReference type="PANTHER" id="PTHR42964">
    <property type="entry name" value="ENOYL-COA HYDRATASE"/>
    <property type="match status" value="1"/>
</dbReference>
<dbReference type="Gene3D" id="3.90.226.10">
    <property type="entry name" value="2-enoyl-CoA Hydratase, Chain A, domain 1"/>
    <property type="match status" value="1"/>
</dbReference>
<comment type="similarity">
    <text evidence="1">Belongs to the enoyl-CoA hydratase/isomerase family.</text>
</comment>
<dbReference type="EMBL" id="BMXE01000003">
    <property type="protein sequence ID" value="GHB29523.1"/>
    <property type="molecule type" value="Genomic_DNA"/>
</dbReference>
<dbReference type="SUPFAM" id="SSF52096">
    <property type="entry name" value="ClpP/crotonase"/>
    <property type="match status" value="1"/>
</dbReference>
<dbReference type="Pfam" id="PF00378">
    <property type="entry name" value="ECH_1"/>
    <property type="match status" value="1"/>
</dbReference>
<protein>
    <submittedName>
        <fullName evidence="2">Isohexenylglutaconyl-CoA hydratase</fullName>
    </submittedName>
</protein>
<dbReference type="InterPro" id="IPR014748">
    <property type="entry name" value="Enoyl-CoA_hydra_C"/>
</dbReference>
<sequence>MSDASISPAVLVARQDGWMTITLNQPEKRNPLTGEVIAEISAVLNEVRDDRSVRGITFTGAGGVFCAGGDLKAFQQIMAGGAEAESIAQKTSLEAATFFGLIAHQPQVTVALVDGAAMAGGLGLACACDFVVATQEAKFAFTETRIGLPPAQIAQYVTKRLGYQKAKKMLVLGSRLTGGEAYLIGLVDKAVAGHADLEVAEGEIKQQVMACAPGAVAATKRVVEEALILEQNELRQSAAAHFAKAIVGEEGQEGVKSFLQKRKPSWAP</sequence>
<dbReference type="InterPro" id="IPR029045">
    <property type="entry name" value="ClpP/crotonase-like_dom_sf"/>
</dbReference>
<evidence type="ECO:0000313" key="2">
    <source>
        <dbReference type="EMBL" id="GHB29523.1"/>
    </source>
</evidence>
<accession>A0ABQ3EFT1</accession>
<dbReference type="RefSeq" id="WP_189436393.1">
    <property type="nucleotide sequence ID" value="NZ_BMXE01000003.1"/>
</dbReference>
<dbReference type="Proteomes" id="UP000637980">
    <property type="component" value="Unassembled WGS sequence"/>
</dbReference>
<keyword evidence="3" id="KW-1185">Reference proteome</keyword>
<reference evidence="3" key="1">
    <citation type="journal article" date="2019" name="Int. J. Syst. Evol. Microbiol.">
        <title>The Global Catalogue of Microorganisms (GCM) 10K type strain sequencing project: providing services to taxonomists for standard genome sequencing and annotation.</title>
        <authorList>
            <consortium name="The Broad Institute Genomics Platform"/>
            <consortium name="The Broad Institute Genome Sequencing Center for Infectious Disease"/>
            <person name="Wu L."/>
            <person name="Ma J."/>
        </authorList>
    </citation>
    <scope>NUCLEOTIDE SEQUENCE [LARGE SCALE GENOMIC DNA]</scope>
    <source>
        <strain evidence="3">KCTC 12861</strain>
    </source>
</reference>
<dbReference type="InterPro" id="IPR001753">
    <property type="entry name" value="Enoyl-CoA_hydra/iso"/>
</dbReference>
<gene>
    <name evidence="2" type="primary">atuE</name>
    <name evidence="2" type="ORF">GCM10007094_17260</name>
</gene>
<dbReference type="Gene3D" id="1.10.12.10">
    <property type="entry name" value="Lyase 2-enoyl-coa Hydratase, Chain A, domain 2"/>
    <property type="match status" value="1"/>
</dbReference>
<evidence type="ECO:0000256" key="1">
    <source>
        <dbReference type="ARBA" id="ARBA00005254"/>
    </source>
</evidence>
<name>A0ABQ3EFT1_9HYPH</name>
<organism evidence="2 3">
    <name type="scientific">Pseudovibrio japonicus</name>
    <dbReference type="NCBI Taxonomy" id="366534"/>
    <lineage>
        <taxon>Bacteria</taxon>
        <taxon>Pseudomonadati</taxon>
        <taxon>Pseudomonadota</taxon>
        <taxon>Alphaproteobacteria</taxon>
        <taxon>Hyphomicrobiales</taxon>
        <taxon>Stappiaceae</taxon>
        <taxon>Pseudovibrio</taxon>
    </lineage>
</organism>
<dbReference type="CDD" id="cd06558">
    <property type="entry name" value="crotonase-like"/>
    <property type="match status" value="1"/>
</dbReference>